<dbReference type="EMBL" id="CABPSJ010000004">
    <property type="protein sequence ID" value="VVE21698.1"/>
    <property type="molecule type" value="Genomic_DNA"/>
</dbReference>
<evidence type="ECO:0000256" key="2">
    <source>
        <dbReference type="ARBA" id="ARBA00022448"/>
    </source>
</evidence>
<comment type="subcellular location">
    <subcellularLocation>
        <location evidence="1">Cell membrane</location>
        <topology evidence="1">Multi-pass membrane protein</topology>
    </subcellularLocation>
</comment>
<keyword evidence="4 7" id="KW-0812">Transmembrane</keyword>
<dbReference type="GO" id="GO:0042910">
    <property type="term" value="F:xenobiotic transmembrane transporter activity"/>
    <property type="evidence" value="ECO:0007669"/>
    <property type="project" value="InterPro"/>
</dbReference>
<dbReference type="InterPro" id="IPR052031">
    <property type="entry name" value="Membrane_Transporter-Flippase"/>
</dbReference>
<dbReference type="InterPro" id="IPR002528">
    <property type="entry name" value="MATE_fam"/>
</dbReference>
<protein>
    <submittedName>
        <fullName evidence="8">MATE family efflux transporter</fullName>
    </submittedName>
</protein>
<dbReference type="GO" id="GO:0005886">
    <property type="term" value="C:plasma membrane"/>
    <property type="evidence" value="ECO:0007669"/>
    <property type="project" value="UniProtKB-SubCell"/>
</dbReference>
<gene>
    <name evidence="8" type="ORF">PCO31110_03203</name>
</gene>
<accession>A0A5E4WAU8</accession>
<dbReference type="PANTHER" id="PTHR43549">
    <property type="entry name" value="MULTIDRUG RESISTANCE PROTEIN YPNP-RELATED"/>
    <property type="match status" value="1"/>
</dbReference>
<name>A0A5E4WAU8_9BURK</name>
<keyword evidence="2" id="KW-0813">Transport</keyword>
<dbReference type="Proteomes" id="UP000337189">
    <property type="component" value="Unassembled WGS sequence"/>
</dbReference>
<dbReference type="Pfam" id="PF01554">
    <property type="entry name" value="MatE"/>
    <property type="match status" value="1"/>
</dbReference>
<sequence>MPGSNVLQSLNASIDAMWIGHFLGESALTAASNANILLFFLLGVVSGISMANAIRIGQSIGAKNQELTQRIVGTSTTCFVLTSTAVAALGDLFTPELLNALGTPSDARAFAVAGLWDCVSRIGRRFAGDPFRSRFCERGAKPVQECFAGRVCGERFARERDVR</sequence>
<evidence type="ECO:0000313" key="8">
    <source>
        <dbReference type="EMBL" id="VVE21698.1"/>
    </source>
</evidence>
<evidence type="ECO:0000256" key="4">
    <source>
        <dbReference type="ARBA" id="ARBA00022692"/>
    </source>
</evidence>
<organism evidence="8 9">
    <name type="scientific">Pandoraea communis</name>
    <dbReference type="NCBI Taxonomy" id="2508297"/>
    <lineage>
        <taxon>Bacteria</taxon>
        <taxon>Pseudomonadati</taxon>
        <taxon>Pseudomonadota</taxon>
        <taxon>Betaproteobacteria</taxon>
        <taxon>Burkholderiales</taxon>
        <taxon>Burkholderiaceae</taxon>
        <taxon>Pandoraea</taxon>
    </lineage>
</organism>
<keyword evidence="3" id="KW-1003">Cell membrane</keyword>
<evidence type="ECO:0000256" key="1">
    <source>
        <dbReference type="ARBA" id="ARBA00004651"/>
    </source>
</evidence>
<dbReference type="PANTHER" id="PTHR43549:SF3">
    <property type="entry name" value="MULTIDRUG RESISTANCE PROTEIN YPNP-RELATED"/>
    <property type="match status" value="1"/>
</dbReference>
<feature type="transmembrane region" description="Helical" evidence="7">
    <location>
        <begin position="36"/>
        <end position="54"/>
    </location>
</feature>
<evidence type="ECO:0000313" key="9">
    <source>
        <dbReference type="Proteomes" id="UP000337189"/>
    </source>
</evidence>
<evidence type="ECO:0000256" key="3">
    <source>
        <dbReference type="ARBA" id="ARBA00022475"/>
    </source>
</evidence>
<dbReference type="AlphaFoldDB" id="A0A5E4WAU8"/>
<evidence type="ECO:0000256" key="6">
    <source>
        <dbReference type="ARBA" id="ARBA00023136"/>
    </source>
</evidence>
<evidence type="ECO:0000256" key="5">
    <source>
        <dbReference type="ARBA" id="ARBA00022989"/>
    </source>
</evidence>
<proteinExistence type="predicted"/>
<dbReference type="GO" id="GO:0015297">
    <property type="term" value="F:antiporter activity"/>
    <property type="evidence" value="ECO:0007669"/>
    <property type="project" value="InterPro"/>
</dbReference>
<keyword evidence="5 7" id="KW-1133">Transmembrane helix</keyword>
<evidence type="ECO:0000256" key="7">
    <source>
        <dbReference type="SAM" id="Phobius"/>
    </source>
</evidence>
<keyword evidence="6 7" id="KW-0472">Membrane</keyword>
<reference evidence="8 9" key="1">
    <citation type="submission" date="2019-08" db="EMBL/GenBank/DDBJ databases">
        <authorList>
            <person name="Peeters C."/>
        </authorList>
    </citation>
    <scope>NUCLEOTIDE SEQUENCE [LARGE SCALE GENOMIC DNA]</scope>
    <source>
        <strain evidence="8 9">LMG 31110</strain>
    </source>
</reference>